<sequence>MKKLIIGIVFISIILMACSNQWRKDDAKPGNTDAHKKQGTNNNHKKKIKNGVTFIDDILIVNKKIPLPSDYNPGVDKSARTALTKLLNDGNKKGLKLTITSGFRSYQRQQTLFNNYVKKDGEKAANKYSAKPGSSEHQSGLSFDIGSTKTPQVNFNTDFVKTKAGKWLKAHAHEYGFIIRYPKGKETITGYQYEPWHIRYVGKKHAKAIYESHLTLEEYLGL</sequence>
<accession>A0ABZ3EE25</accession>
<reference evidence="3 4" key="1">
    <citation type="journal article" date="2024" name="Pathogens">
        <title>Staphylococcus hsinchuensis sp. nov., Isolated from Soymilk.</title>
        <authorList>
            <person name="Wang Y.T."/>
            <person name="Lin Y.C."/>
            <person name="Hsieh Y.H."/>
            <person name="Lin Y.T."/>
            <person name="Hamada M."/>
            <person name="Chen C.C."/>
            <person name="Liou J.S."/>
            <person name="Lee A.Y."/>
            <person name="Zhang W.L."/>
            <person name="Chen Y.T."/>
            <person name="Huang C.H."/>
        </authorList>
    </citation>
    <scope>NUCLEOTIDE SEQUENCE [LARGE SCALE GENOMIC DNA]</scope>
    <source>
        <strain evidence="3 4">H164</strain>
    </source>
</reference>
<dbReference type="InterPro" id="IPR009045">
    <property type="entry name" value="Zn_M74/Hedgehog-like"/>
</dbReference>
<dbReference type="Proteomes" id="UP001436297">
    <property type="component" value="Chromosome"/>
</dbReference>
<dbReference type="InterPro" id="IPR052179">
    <property type="entry name" value="DD-CPase-like"/>
</dbReference>
<proteinExistence type="predicted"/>
<feature type="compositionally biased region" description="Basic and acidic residues" evidence="1">
    <location>
        <begin position="25"/>
        <end position="36"/>
    </location>
</feature>
<dbReference type="InterPro" id="IPR058193">
    <property type="entry name" value="VanY/YodJ_core_dom"/>
</dbReference>
<feature type="domain" description="D-alanyl-D-alanine carboxypeptidase-like core" evidence="2">
    <location>
        <begin position="75"/>
        <end position="203"/>
    </location>
</feature>
<evidence type="ECO:0000256" key="1">
    <source>
        <dbReference type="SAM" id="MobiDB-lite"/>
    </source>
</evidence>
<feature type="region of interest" description="Disordered" evidence="1">
    <location>
        <begin position="25"/>
        <end position="45"/>
    </location>
</feature>
<dbReference type="InterPro" id="IPR003709">
    <property type="entry name" value="VanY-like_core_dom"/>
</dbReference>
<dbReference type="Gene3D" id="3.30.1380.10">
    <property type="match status" value="1"/>
</dbReference>
<evidence type="ECO:0000313" key="4">
    <source>
        <dbReference type="Proteomes" id="UP001436297"/>
    </source>
</evidence>
<dbReference type="CDD" id="cd14852">
    <property type="entry name" value="LD-carboxypeptidase"/>
    <property type="match status" value="1"/>
</dbReference>
<dbReference type="PANTHER" id="PTHR34385:SF1">
    <property type="entry name" value="PEPTIDOGLYCAN L-ALANYL-D-GLUTAMATE ENDOPEPTIDASE CWLK"/>
    <property type="match status" value="1"/>
</dbReference>
<name>A0ABZ3EE25_9STAP</name>
<dbReference type="RefSeq" id="WP_251521721.1">
    <property type="nucleotide sequence ID" value="NZ_CP128355.1"/>
</dbReference>
<dbReference type="PANTHER" id="PTHR34385">
    <property type="entry name" value="D-ALANYL-D-ALANINE CARBOXYPEPTIDASE"/>
    <property type="match status" value="1"/>
</dbReference>
<evidence type="ECO:0000259" key="2">
    <source>
        <dbReference type="Pfam" id="PF02557"/>
    </source>
</evidence>
<gene>
    <name evidence="3" type="ORF">QQM35_03040</name>
</gene>
<keyword evidence="4" id="KW-1185">Reference proteome</keyword>
<organism evidence="3 4">
    <name type="scientific">Staphylococcus hsinchuensis</name>
    <dbReference type="NCBI Taxonomy" id="3051183"/>
    <lineage>
        <taxon>Bacteria</taxon>
        <taxon>Bacillati</taxon>
        <taxon>Bacillota</taxon>
        <taxon>Bacilli</taxon>
        <taxon>Bacillales</taxon>
        <taxon>Staphylococcaceae</taxon>
        <taxon>Staphylococcus</taxon>
    </lineage>
</organism>
<dbReference type="PROSITE" id="PS51257">
    <property type="entry name" value="PROKAR_LIPOPROTEIN"/>
    <property type="match status" value="1"/>
</dbReference>
<dbReference type="EMBL" id="CP128355">
    <property type="protein sequence ID" value="XAF71107.1"/>
    <property type="molecule type" value="Genomic_DNA"/>
</dbReference>
<dbReference type="SUPFAM" id="SSF55166">
    <property type="entry name" value="Hedgehog/DD-peptidase"/>
    <property type="match status" value="1"/>
</dbReference>
<evidence type="ECO:0000313" key="3">
    <source>
        <dbReference type="EMBL" id="XAF71107.1"/>
    </source>
</evidence>
<protein>
    <submittedName>
        <fullName evidence="3">M15 family metallopeptidase</fullName>
    </submittedName>
</protein>
<dbReference type="Pfam" id="PF02557">
    <property type="entry name" value="VanY"/>
    <property type="match status" value="1"/>
</dbReference>